<protein>
    <submittedName>
        <fullName evidence="2">Ima1 N-terminal domain-containing protein</fullName>
    </submittedName>
</protein>
<dbReference type="Proteomes" id="UP000887576">
    <property type="component" value="Unplaced"/>
</dbReference>
<proteinExistence type="predicted"/>
<name>A0AC34R693_9BILA</name>
<accession>A0AC34R693</accession>
<evidence type="ECO:0000313" key="2">
    <source>
        <dbReference type="WBParaSite" id="JU765_v2.g389.t1"/>
    </source>
</evidence>
<sequence>MLELFVGLLGLCCLTWVVYHYGPKIPYFVNCWFCNKNQWVKLSDRNSFYCKECDQYNGFNKNGDYNKYLLEQKVGEMNNVVNSCENNASPIEFVNGLCEECNGQQQLLIERLNKFEAKDDSNFEDEYQMYKMKLDRMFPLCHRCQSFSTNKIRCQAKEKPMIKKKNHDHTNRKQFFNSGWITNLANLINVNISLVLFLSHLYQLEKHQKTGLPKLEDFLPVFILDGFKIFDRYAYIFAIAAVSLFLLGHIKSATRTNFPELIALLFWPIYLIFVNFASQTEPFFSNTKSIAAIFLLMISLAILLCPKKRKHMKKPNTILSAFSVASTPVSQCSSHWTVNHSRHLNNSSFALPEDVSSTFDLSDNRMEIDDDARTTISKSTAFSTFRERKEMRSRENTPTRDLNKKLDIMNLDGLPTPCFNDEDDFFDTRSHISTKSSLLSPKAITPSKIHVNSPFNSLTINPNVGRAQSIHGGSTFSTFSSVSKSPNFFQQSRTPSVFSQTPTT</sequence>
<dbReference type="WBParaSite" id="JU765_v2.g389.t1">
    <property type="protein sequence ID" value="JU765_v2.g389.t1"/>
    <property type="gene ID" value="JU765_v2.g389"/>
</dbReference>
<evidence type="ECO:0000313" key="1">
    <source>
        <dbReference type="Proteomes" id="UP000887576"/>
    </source>
</evidence>
<organism evidence="1 2">
    <name type="scientific">Panagrolaimus sp. JU765</name>
    <dbReference type="NCBI Taxonomy" id="591449"/>
    <lineage>
        <taxon>Eukaryota</taxon>
        <taxon>Metazoa</taxon>
        <taxon>Ecdysozoa</taxon>
        <taxon>Nematoda</taxon>
        <taxon>Chromadorea</taxon>
        <taxon>Rhabditida</taxon>
        <taxon>Tylenchina</taxon>
        <taxon>Panagrolaimomorpha</taxon>
        <taxon>Panagrolaimoidea</taxon>
        <taxon>Panagrolaimidae</taxon>
        <taxon>Panagrolaimus</taxon>
    </lineage>
</organism>
<reference evidence="2" key="1">
    <citation type="submission" date="2022-11" db="UniProtKB">
        <authorList>
            <consortium name="WormBaseParasite"/>
        </authorList>
    </citation>
    <scope>IDENTIFICATION</scope>
</reference>